<evidence type="ECO:0000256" key="5">
    <source>
        <dbReference type="SAM" id="Phobius"/>
    </source>
</evidence>
<feature type="transmembrane region" description="Helical" evidence="5">
    <location>
        <begin position="42"/>
        <end position="65"/>
    </location>
</feature>
<reference evidence="7 8" key="1">
    <citation type="submission" date="2016-03" db="EMBL/GenBank/DDBJ databases">
        <title>Complete genome sequence of a soil Actinobacterium, Nocardioides dokdonensis FR1436.</title>
        <authorList>
            <person name="Kwon S.-K."/>
            <person name="Kim K."/>
            <person name="Kim J.F."/>
        </authorList>
    </citation>
    <scope>NUCLEOTIDE SEQUENCE [LARGE SCALE GENOMIC DNA]</scope>
    <source>
        <strain evidence="7 8">FR1436</strain>
    </source>
</reference>
<gene>
    <name evidence="7" type="ORF">I601_0702</name>
</gene>
<dbReference type="KEGG" id="ndk:I601_0702"/>
<comment type="subcellular location">
    <subcellularLocation>
        <location evidence="1">Endomembrane system</location>
        <topology evidence="1">Multi-pass membrane protein</topology>
    </subcellularLocation>
</comment>
<dbReference type="STRING" id="1300347.I601_0702"/>
<dbReference type="InterPro" id="IPR003807">
    <property type="entry name" value="DUF202"/>
</dbReference>
<feature type="transmembrane region" description="Helical" evidence="5">
    <location>
        <begin position="86"/>
        <end position="107"/>
    </location>
</feature>
<evidence type="ECO:0000256" key="2">
    <source>
        <dbReference type="ARBA" id="ARBA00022692"/>
    </source>
</evidence>
<dbReference type="Pfam" id="PF02656">
    <property type="entry name" value="DUF202"/>
    <property type="match status" value="1"/>
</dbReference>
<dbReference type="PATRIC" id="fig|1300347.3.peg.706"/>
<proteinExistence type="predicted"/>
<sequence>MTSHGGESPGLANERTALAWQRTALSVVLGAMVVARLTVGRLGAGVGVVALAGLVLGGWVALEGVARYRTRRTHPVAEPAHRGGRVTLLLAGTVVLVGLTELAAILVGPGLD</sequence>
<dbReference type="OrthoDB" id="3701077at2"/>
<keyword evidence="8" id="KW-1185">Reference proteome</keyword>
<evidence type="ECO:0000313" key="8">
    <source>
        <dbReference type="Proteomes" id="UP000077868"/>
    </source>
</evidence>
<feature type="domain" description="DUF202" evidence="6">
    <location>
        <begin position="9"/>
        <end position="73"/>
    </location>
</feature>
<dbReference type="RefSeq" id="WP_068106493.1">
    <property type="nucleotide sequence ID" value="NZ_CP015079.1"/>
</dbReference>
<dbReference type="Proteomes" id="UP000077868">
    <property type="component" value="Chromosome"/>
</dbReference>
<accession>A0A1A9GHN8</accession>
<evidence type="ECO:0000256" key="1">
    <source>
        <dbReference type="ARBA" id="ARBA00004127"/>
    </source>
</evidence>
<evidence type="ECO:0000256" key="4">
    <source>
        <dbReference type="ARBA" id="ARBA00023136"/>
    </source>
</evidence>
<evidence type="ECO:0000256" key="3">
    <source>
        <dbReference type="ARBA" id="ARBA00022989"/>
    </source>
</evidence>
<evidence type="ECO:0000259" key="6">
    <source>
        <dbReference type="Pfam" id="PF02656"/>
    </source>
</evidence>
<keyword evidence="3 5" id="KW-1133">Transmembrane helix</keyword>
<evidence type="ECO:0000313" key="7">
    <source>
        <dbReference type="EMBL" id="ANH37152.1"/>
    </source>
</evidence>
<organism evidence="7 8">
    <name type="scientific">Nocardioides dokdonensis FR1436</name>
    <dbReference type="NCBI Taxonomy" id="1300347"/>
    <lineage>
        <taxon>Bacteria</taxon>
        <taxon>Bacillati</taxon>
        <taxon>Actinomycetota</taxon>
        <taxon>Actinomycetes</taxon>
        <taxon>Propionibacteriales</taxon>
        <taxon>Nocardioidaceae</taxon>
        <taxon>Nocardioides</taxon>
    </lineage>
</organism>
<dbReference type="GO" id="GO:0012505">
    <property type="term" value="C:endomembrane system"/>
    <property type="evidence" value="ECO:0007669"/>
    <property type="project" value="UniProtKB-SubCell"/>
</dbReference>
<keyword evidence="2 5" id="KW-0812">Transmembrane</keyword>
<dbReference type="EMBL" id="CP015079">
    <property type="protein sequence ID" value="ANH37152.1"/>
    <property type="molecule type" value="Genomic_DNA"/>
</dbReference>
<protein>
    <recommendedName>
        <fullName evidence="6">DUF202 domain-containing protein</fullName>
    </recommendedName>
</protein>
<dbReference type="AlphaFoldDB" id="A0A1A9GHN8"/>
<keyword evidence="4 5" id="KW-0472">Membrane</keyword>
<name>A0A1A9GHN8_9ACTN</name>